<name>A0A183IF15_9BILA</name>
<keyword evidence="3" id="KW-1185">Reference proteome</keyword>
<evidence type="ECO:0000313" key="2">
    <source>
        <dbReference type="EMBL" id="VDO96905.1"/>
    </source>
</evidence>
<gene>
    <name evidence="2" type="ORF">SBAD_LOCUS2209</name>
</gene>
<dbReference type="EMBL" id="UZAM01007131">
    <property type="protein sequence ID" value="VDO96905.1"/>
    <property type="molecule type" value="Genomic_DNA"/>
</dbReference>
<dbReference type="AlphaFoldDB" id="A0A183IF15"/>
<reference evidence="2 3" key="2">
    <citation type="submission" date="2018-11" db="EMBL/GenBank/DDBJ databases">
        <authorList>
            <consortium name="Pathogen Informatics"/>
        </authorList>
    </citation>
    <scope>NUCLEOTIDE SEQUENCE [LARGE SCALE GENOMIC DNA]</scope>
</reference>
<organism evidence="4">
    <name type="scientific">Soboliphyme baturini</name>
    <dbReference type="NCBI Taxonomy" id="241478"/>
    <lineage>
        <taxon>Eukaryota</taxon>
        <taxon>Metazoa</taxon>
        <taxon>Ecdysozoa</taxon>
        <taxon>Nematoda</taxon>
        <taxon>Enoplea</taxon>
        <taxon>Dorylaimia</taxon>
        <taxon>Dioctophymatida</taxon>
        <taxon>Dioctophymatoidea</taxon>
        <taxon>Soboliphymatidae</taxon>
        <taxon>Soboliphyme</taxon>
    </lineage>
</organism>
<evidence type="ECO:0000256" key="1">
    <source>
        <dbReference type="SAM" id="MobiDB-lite"/>
    </source>
</evidence>
<evidence type="ECO:0000313" key="3">
    <source>
        <dbReference type="Proteomes" id="UP000270296"/>
    </source>
</evidence>
<proteinExistence type="predicted"/>
<evidence type="ECO:0000313" key="4">
    <source>
        <dbReference type="WBParaSite" id="SBAD_0000231201-mRNA-1"/>
    </source>
</evidence>
<reference evidence="4" key="1">
    <citation type="submission" date="2016-06" db="UniProtKB">
        <authorList>
            <consortium name="WormBaseParasite"/>
        </authorList>
    </citation>
    <scope>IDENTIFICATION</scope>
</reference>
<accession>A0A183IF15</accession>
<feature type="region of interest" description="Disordered" evidence="1">
    <location>
        <begin position="46"/>
        <end position="74"/>
    </location>
</feature>
<dbReference type="WBParaSite" id="SBAD_0000231201-mRNA-1">
    <property type="protein sequence ID" value="SBAD_0000231201-mRNA-1"/>
    <property type="gene ID" value="SBAD_0000231201"/>
</dbReference>
<feature type="compositionally biased region" description="Basic and acidic residues" evidence="1">
    <location>
        <begin position="52"/>
        <end position="63"/>
    </location>
</feature>
<protein>
    <submittedName>
        <fullName evidence="4">Transposase</fullName>
    </submittedName>
</protein>
<dbReference type="Proteomes" id="UP000270296">
    <property type="component" value="Unassembled WGS sequence"/>
</dbReference>
<feature type="compositionally biased region" description="Polar residues" evidence="1">
    <location>
        <begin position="64"/>
        <end position="74"/>
    </location>
</feature>
<sequence length="74" mass="8128">MAIGRHFPNDHHRPPVSPADLAVVGEDRYQVYGDCWDDGRCDILDDMAGPGRADRPTDRRHSDMSSSPCVSGCS</sequence>